<dbReference type="AlphaFoldDB" id="A0A8S9L8C7"/>
<sequence length="164" mass="18971">MWRSKSLKSDPGIHLLVDQIKAFPIVLSTDTEDAALWKKDVNEFQKVFTAHNTWNLIRMQKVVQPWSRIVWFPQNVPRFAFVAWLAIKDRSCRDPGIRLLVDQIKAFPIVLSTDTEDAALWKKDVNEFQKICVCSVACNKGQVSYGASFEQLESRTSLWLCLLW</sequence>
<proteinExistence type="predicted"/>
<dbReference type="Pfam" id="PF13966">
    <property type="entry name" value="zf-RVT"/>
    <property type="match status" value="1"/>
</dbReference>
<reference evidence="2" key="1">
    <citation type="submission" date="2019-12" db="EMBL/GenBank/DDBJ databases">
        <title>Genome sequencing and annotation of Brassica cretica.</title>
        <authorList>
            <person name="Studholme D.J."/>
            <person name="Sarris P.F."/>
        </authorList>
    </citation>
    <scope>NUCLEOTIDE SEQUENCE</scope>
    <source>
        <strain evidence="2">PFS-102/07</strain>
        <tissue evidence="2">Leaf</tissue>
    </source>
</reference>
<feature type="domain" description="Reverse transcriptase zinc-binding" evidence="1">
    <location>
        <begin position="48"/>
        <end position="91"/>
    </location>
</feature>
<accession>A0A8S9L8C7</accession>
<gene>
    <name evidence="2" type="ORF">F2Q70_00028672</name>
</gene>
<comment type="caution">
    <text evidence="2">The sequence shown here is derived from an EMBL/GenBank/DDBJ whole genome shotgun (WGS) entry which is preliminary data.</text>
</comment>
<evidence type="ECO:0000313" key="2">
    <source>
        <dbReference type="EMBL" id="KAF2601863.1"/>
    </source>
</evidence>
<evidence type="ECO:0000259" key="1">
    <source>
        <dbReference type="Pfam" id="PF13966"/>
    </source>
</evidence>
<name>A0A8S9L8C7_BRACR</name>
<organism evidence="2">
    <name type="scientific">Brassica cretica</name>
    <name type="common">Mustard</name>
    <dbReference type="NCBI Taxonomy" id="69181"/>
    <lineage>
        <taxon>Eukaryota</taxon>
        <taxon>Viridiplantae</taxon>
        <taxon>Streptophyta</taxon>
        <taxon>Embryophyta</taxon>
        <taxon>Tracheophyta</taxon>
        <taxon>Spermatophyta</taxon>
        <taxon>Magnoliopsida</taxon>
        <taxon>eudicotyledons</taxon>
        <taxon>Gunneridae</taxon>
        <taxon>Pentapetalae</taxon>
        <taxon>rosids</taxon>
        <taxon>malvids</taxon>
        <taxon>Brassicales</taxon>
        <taxon>Brassicaceae</taxon>
        <taxon>Brassiceae</taxon>
        <taxon>Brassica</taxon>
    </lineage>
</organism>
<dbReference type="EMBL" id="QGKY02000094">
    <property type="protein sequence ID" value="KAF2601863.1"/>
    <property type="molecule type" value="Genomic_DNA"/>
</dbReference>
<protein>
    <recommendedName>
        <fullName evidence="1">Reverse transcriptase zinc-binding domain-containing protein</fullName>
    </recommendedName>
</protein>
<dbReference type="InterPro" id="IPR026960">
    <property type="entry name" value="RVT-Znf"/>
</dbReference>